<keyword evidence="1 2" id="KW-0732">Signal</keyword>
<dbReference type="Gene3D" id="2.60.40.10">
    <property type="entry name" value="Immunoglobulins"/>
    <property type="match status" value="2"/>
</dbReference>
<name>A0A979GW10_CHIPD</name>
<protein>
    <submittedName>
        <fullName evidence="4">FG-GAP repeat protein</fullName>
    </submittedName>
</protein>
<dbReference type="Gene3D" id="2.130.10.130">
    <property type="entry name" value="Integrin alpha, N-terminal"/>
    <property type="match status" value="1"/>
</dbReference>
<dbReference type="InterPro" id="IPR014756">
    <property type="entry name" value="Ig_E-set"/>
</dbReference>
<dbReference type="SUPFAM" id="SSF69318">
    <property type="entry name" value="Integrin alpha N-terminal domain"/>
    <property type="match status" value="2"/>
</dbReference>
<dbReference type="PANTHER" id="PTHR44103:SF1">
    <property type="entry name" value="PROPROTEIN CONVERTASE P"/>
    <property type="match status" value="1"/>
</dbReference>
<dbReference type="InterPro" id="IPR002909">
    <property type="entry name" value="IPT_dom"/>
</dbReference>
<dbReference type="Pfam" id="PF01833">
    <property type="entry name" value="TIG"/>
    <property type="match status" value="2"/>
</dbReference>
<dbReference type="Pfam" id="PF13517">
    <property type="entry name" value="FG-GAP_3"/>
    <property type="match status" value="2"/>
</dbReference>
<dbReference type="OrthoDB" id="673970at2"/>
<dbReference type="EMBL" id="CP001699">
    <property type="protein sequence ID" value="ACU61684.1"/>
    <property type="molecule type" value="Genomic_DNA"/>
</dbReference>
<proteinExistence type="predicted"/>
<dbReference type="PANTHER" id="PTHR44103">
    <property type="entry name" value="PROPROTEIN CONVERTASE P"/>
    <property type="match status" value="1"/>
</dbReference>
<accession>A0A979GW10</accession>
<dbReference type="RefSeq" id="WP_012791852.1">
    <property type="nucleotide sequence ID" value="NC_013132.1"/>
</dbReference>
<dbReference type="SMART" id="SM00429">
    <property type="entry name" value="IPT"/>
    <property type="match status" value="1"/>
</dbReference>
<dbReference type="InterPro" id="IPR013517">
    <property type="entry name" value="FG-GAP"/>
</dbReference>
<organism evidence="4 5">
    <name type="scientific">Chitinophaga pinensis (strain ATCC 43595 / DSM 2588 / LMG 13176 / NBRC 15968 / NCIMB 11800 / UQM 2034)</name>
    <dbReference type="NCBI Taxonomy" id="485918"/>
    <lineage>
        <taxon>Bacteria</taxon>
        <taxon>Pseudomonadati</taxon>
        <taxon>Bacteroidota</taxon>
        <taxon>Chitinophagia</taxon>
        <taxon>Chitinophagales</taxon>
        <taxon>Chitinophagaceae</taxon>
        <taxon>Chitinophaga</taxon>
    </lineage>
</organism>
<feature type="signal peptide" evidence="2">
    <location>
        <begin position="1"/>
        <end position="29"/>
    </location>
</feature>
<feature type="chain" id="PRO_5037754833" evidence="2">
    <location>
        <begin position="30"/>
        <end position="1527"/>
    </location>
</feature>
<dbReference type="InterPro" id="IPR028994">
    <property type="entry name" value="Integrin_alpha_N"/>
</dbReference>
<dbReference type="KEGG" id="cpi:Cpin_4229"/>
<evidence type="ECO:0000313" key="4">
    <source>
        <dbReference type="EMBL" id="ACU61684.1"/>
    </source>
</evidence>
<dbReference type="InterPro" id="IPR015943">
    <property type="entry name" value="WD40/YVTN_repeat-like_dom_sf"/>
</dbReference>
<dbReference type="Gene3D" id="2.130.10.10">
    <property type="entry name" value="YVTN repeat-like/Quinoprotein amine dehydrogenase"/>
    <property type="match status" value="2"/>
</dbReference>
<dbReference type="InterPro" id="IPR026444">
    <property type="entry name" value="Secre_tail"/>
</dbReference>
<evidence type="ECO:0000313" key="5">
    <source>
        <dbReference type="Proteomes" id="UP000002215"/>
    </source>
</evidence>
<dbReference type="CDD" id="cd00603">
    <property type="entry name" value="IPT_PCSR"/>
    <property type="match status" value="1"/>
</dbReference>
<dbReference type="NCBIfam" id="TIGR04183">
    <property type="entry name" value="Por_Secre_tail"/>
    <property type="match status" value="1"/>
</dbReference>
<dbReference type="InterPro" id="IPR013783">
    <property type="entry name" value="Ig-like_fold"/>
</dbReference>
<evidence type="ECO:0000256" key="1">
    <source>
        <dbReference type="ARBA" id="ARBA00022729"/>
    </source>
</evidence>
<dbReference type="Pfam" id="PF01839">
    <property type="entry name" value="FG-GAP"/>
    <property type="match status" value="1"/>
</dbReference>
<gene>
    <name evidence="4" type="ordered locus">Cpin_4229</name>
</gene>
<dbReference type="Pfam" id="PF18962">
    <property type="entry name" value="Por_Secre_tail"/>
    <property type="match status" value="1"/>
</dbReference>
<reference evidence="5" key="1">
    <citation type="submission" date="2009-08" db="EMBL/GenBank/DDBJ databases">
        <title>The complete genome of Chitinophaga pinensis DSM 2588.</title>
        <authorList>
            <consortium name="US DOE Joint Genome Institute (JGI-PGF)"/>
            <person name="Lucas S."/>
            <person name="Copeland A."/>
            <person name="Lapidus A."/>
            <person name="Glavina del Rio T."/>
            <person name="Dalin E."/>
            <person name="Tice H."/>
            <person name="Bruce D."/>
            <person name="Goodwin L."/>
            <person name="Pitluck S."/>
            <person name="Kyrpides N."/>
            <person name="Mavromatis K."/>
            <person name="Ivanova N."/>
            <person name="Mikhailova N."/>
            <person name="Sims D."/>
            <person name="Meinche L."/>
            <person name="Brettin T."/>
            <person name="Detter J.C."/>
            <person name="Han C."/>
            <person name="Larimer F."/>
            <person name="Land M."/>
            <person name="Hauser L."/>
            <person name="Markowitz V."/>
            <person name="Cheng J.-F."/>
            <person name="Hugenholtz P."/>
            <person name="Woyke T."/>
            <person name="Wu D."/>
            <person name="Spring S."/>
            <person name="Klenk H.-P."/>
            <person name="Eisen J.A."/>
        </authorList>
    </citation>
    <scope>NUCLEOTIDE SEQUENCE [LARGE SCALE GENOMIC DNA]</scope>
    <source>
        <strain evidence="5">ATCC 43595 / DSM 2588 / LMG 13176 / NBRC 15968 / NCIMB 11800 / UQM 2034</strain>
    </source>
</reference>
<dbReference type="CDD" id="cd00102">
    <property type="entry name" value="IPT"/>
    <property type="match status" value="1"/>
</dbReference>
<dbReference type="Proteomes" id="UP000002215">
    <property type="component" value="Chromosome"/>
</dbReference>
<dbReference type="SUPFAM" id="SSF81296">
    <property type="entry name" value="E set domains"/>
    <property type="match status" value="2"/>
</dbReference>
<evidence type="ECO:0000259" key="3">
    <source>
        <dbReference type="SMART" id="SM00429"/>
    </source>
</evidence>
<dbReference type="SUPFAM" id="SSF50939">
    <property type="entry name" value="Sialidases"/>
    <property type="match status" value="1"/>
</dbReference>
<dbReference type="InterPro" id="IPR036278">
    <property type="entry name" value="Sialidase_sf"/>
</dbReference>
<evidence type="ECO:0000256" key="2">
    <source>
        <dbReference type="SAM" id="SignalP"/>
    </source>
</evidence>
<feature type="domain" description="IPT/TIG" evidence="3">
    <location>
        <begin position="522"/>
        <end position="605"/>
    </location>
</feature>
<reference evidence="4 5" key="2">
    <citation type="journal article" date="2010" name="Stand. Genomic Sci.">
        <title>Complete genome sequence of Chitinophaga pinensis type strain (UQM 2034).</title>
        <authorList>
            <person name="Glavina Del Rio T."/>
            <person name="Abt B."/>
            <person name="Spring S."/>
            <person name="Lapidus A."/>
            <person name="Nolan M."/>
            <person name="Tice H."/>
            <person name="Copeland A."/>
            <person name="Cheng J.F."/>
            <person name="Chen F."/>
            <person name="Bruce D."/>
            <person name="Goodwin L."/>
            <person name="Pitluck S."/>
            <person name="Ivanova N."/>
            <person name="Mavromatis K."/>
            <person name="Mikhailova N."/>
            <person name="Pati A."/>
            <person name="Chen A."/>
            <person name="Palaniappan K."/>
            <person name="Land M."/>
            <person name="Hauser L."/>
            <person name="Chang Y.J."/>
            <person name="Jeffries C.D."/>
            <person name="Chain P."/>
            <person name="Saunders E."/>
            <person name="Detter J.C."/>
            <person name="Brettin T."/>
            <person name="Rohde M."/>
            <person name="Goker M."/>
            <person name="Bristow J."/>
            <person name="Eisen J.A."/>
            <person name="Markowitz V."/>
            <person name="Hugenholtz P."/>
            <person name="Kyrpides N.C."/>
            <person name="Klenk H.P."/>
            <person name="Lucas S."/>
        </authorList>
    </citation>
    <scope>NUCLEOTIDE SEQUENCE [LARGE SCALE GENOMIC DNA]</scope>
    <source>
        <strain evidence="5">ATCC 43595 / DSM 2588 / LMG 13176 / NBRC 15968 / NCIMB 11800 / UQM 2034</strain>
    </source>
</reference>
<sequence length="1527" mass="166023">MQHPYLKTVFKSFLSFVTIYVFSLSPAYAQMRQMYLDADEDNNIKKVSFYSPNEGFVAFSNWIGYTTDSGRTYTKKFITVRNVDYGSYTNINITFGFGIGGVKAFDKNTLIVYGDYGLVPSILYSVDGGNSFKLVFHSQYNPLQLSTGIKDIVFPQNGNIGYAVDADRILKTTDKGINWSVQTVMSGSYFDHIEAVDNNNIITISTNYYTNKLLKTSNGGTSWQQMTLPRTGILTYAYFLDANVGWLSMYSGAYRYFYKTTNGGQQWTLQNDVEATPFNCYKMRFTDANTGYALVAPYQVYKTTNSGVTWEPLSRENNFTYLGYSHNDLQCLSSTQLWAGGDHGYLEMTTNGGGTPIAAYFKTDTTGMYIAGNIRLLNFSHTGSQYQWLVNGSVVSTSYNALYTHDISRYVDTVQLIVSAGGVSDTLTKYPRFNALESPQVSSYYPKSGSKGTFVTISGSKFSNVSGVSFGGIPAASFTVLSDKEITAVVAGGGTGAITFKQLYSNIKVGEFTYNPPPVSPPPVIKTVSPSAGMIGSTVTITGSGFSSTASQNQVFFGTVPAQLQTVSSGQIVCTVPVGASLGTIQVLNKDNGLLGESYSPFNVPFADSTENFTLNSFNEGLILNKGRGIPMRVQGRDIDGDGKPDLVLNMSMGQGDSLAVYRNTTKGRWLSFAPRVNVGYVYFPTDAGFDINDLDGDGRPDVVMPTNEALVKVLRNTSSPGLISFDKEYLVPAERGTQEAVIADLDNDGKNDIAVTSFEDYRICVMRNTSVLGSLSFGVTQNFDASETVVGIAAGDLDGDGLKDIIAYPHYSKNPGILLYRNTSIRGNISLDSYVRISVPGVSFSASFITIVDFDMDGKSDIVICNDDNISILHNNSTSGHLSFSPPVSMYLPGSNGHGGCVSNFSGSMKPDVMSTANALPRQFVMGKNTSLPGSPQLAGLVYGPSYNSTHMFAYSFGAADFDGDGKPDLAASTLSDYQQVVVYKNNVGVPIITPMCTSREGGNTLVSDISGTAYQWQQDAGSGFANVVKSANLSGETTNTLQLDSTPVSWNGYKYRCVVDGRYSSTFALQLNYTTSPGVIVTATDTTFCLGTNVTFAATDSTGYKHDYRWQWQINGKNTGYFLDDTRTFNILEDLDQVRVILSYNDICGLQHSDTSSTITVHVNGDTASVQISASDLTACLGTPVTFTATPVNPGSLPVYDWRINNISQGVSTATFTSSSLRKNDYVHVLMKSAATCAYPNPAKSNLLTMALKDTIAPSVSIWTLNRTVCNGTEVSFLAIPENAGPVNNYQWMVNGIATGTNANVFRSSMLQDKDVVQCVLTSPSVCRRQPQATSGIIIMNVSTPDIRISGDTVVIGGMKSQLTAITSYWDTDLQYQWQDSTHLHGWKDISDAVGTVIKYAPVKSGDKVRCLGKTDAGCIFTSYPVSMRISVPTATPETPSVSMGYRWYPNPVSSTLYIQDENRLDWVSTITVFSTLGIKVMVMNNADRKEKIALNVSALPSGVYFVETKRKSGKTRHFEFLKIQ</sequence>